<dbReference type="InterPro" id="IPR047126">
    <property type="entry name" value="RNF141-like"/>
</dbReference>
<feature type="compositionally biased region" description="Acidic residues" evidence="2">
    <location>
        <begin position="646"/>
        <end position="660"/>
    </location>
</feature>
<dbReference type="PROSITE" id="PS50089">
    <property type="entry name" value="ZF_RING_2"/>
    <property type="match status" value="1"/>
</dbReference>
<feature type="region of interest" description="Disordered" evidence="2">
    <location>
        <begin position="469"/>
        <end position="502"/>
    </location>
</feature>
<dbReference type="InterPro" id="IPR013083">
    <property type="entry name" value="Znf_RING/FYVE/PHD"/>
</dbReference>
<dbReference type="SMART" id="SM00184">
    <property type="entry name" value="RING"/>
    <property type="match status" value="1"/>
</dbReference>
<dbReference type="InterPro" id="IPR001841">
    <property type="entry name" value="Znf_RING"/>
</dbReference>
<keyword evidence="5" id="KW-1185">Reference proteome</keyword>
<dbReference type="GO" id="GO:0008270">
    <property type="term" value="F:zinc ion binding"/>
    <property type="evidence" value="ECO:0007669"/>
    <property type="project" value="UniProtKB-KW"/>
</dbReference>
<feature type="region of interest" description="Disordered" evidence="2">
    <location>
        <begin position="1"/>
        <end position="169"/>
    </location>
</feature>
<feature type="compositionally biased region" description="Basic and acidic residues" evidence="2">
    <location>
        <begin position="114"/>
        <end position="139"/>
    </location>
</feature>
<dbReference type="Pfam" id="PF13923">
    <property type="entry name" value="zf-C3HC4_2"/>
    <property type="match status" value="1"/>
</dbReference>
<feature type="compositionally biased region" description="Basic residues" evidence="2">
    <location>
        <begin position="599"/>
        <end position="610"/>
    </location>
</feature>
<sequence>MPVLTRQPTPGTSAAVSPLNEPNPTKKRPGSEIAEERRDAKKLKVDGQPNVNGRDKKKKKKKKKKKPVVAQARDALTQQRPRSTSQSVPLSTSRHVASNGGVNRTEEVGTVLEVEDHREVESSSRSPDKGKDKARENSTPRRSPPPPEGAPPSHAEATVASGSGSSHAISSEPLDQALEIARLKEQLEEKSRLLDRHQAHLNHHHQALTCQICLDLLHKPYALNPCGHITCYGCLVRWFTASQNPNEAGGANGPPPPEQGQGDDVETILDSASARLGNYLRRRKTCPVCRAAVHDRPVEIWGIKSMVASLLRSGLVDAPAPAPAPAPPTPAVEGPANAITDPWRNVFQNGGARRHPAHQHAPFGIHPLPPPAAQDDGDREQLGWYDAEDGGIYRCIECYHEIWDGVCSGCHRAYPGHDRGDDDDDFDDFDDDDDDGPGFMAEVARYFDEEDDEEDYDLDLEEPDHIWGVPLYDDDDDEDDDDDGDLNPRYHYRPFGGGHAQPIELTDEEEDEFDVHVGAVRNWFRNNPDAPPDHRNNGIARIEEVHDVDEEEDEEDSQYGGSFIDDEAAEDARNGDLHEDNDDEDVVVEQVVIHDQPPRRRRPVPARRRNAVIEISDDDDEGGEDDDEAMLRRPLRLTTRPHVIQDDDDEDAEGDSEEDGESLRSVSPIPMRAARARARRLPSDDEDDDD</sequence>
<dbReference type="PANTHER" id="PTHR12109">
    <property type="entry name" value="RING FINGER PROTEIN 141-RELATED"/>
    <property type="match status" value="1"/>
</dbReference>
<dbReference type="AlphaFoldDB" id="A0A8S0X3S2"/>
<feature type="compositionally biased region" description="Acidic residues" evidence="2">
    <location>
        <begin position="472"/>
        <end position="485"/>
    </location>
</feature>
<comment type="caution">
    <text evidence="4">The sequence shown here is derived from an EMBL/GenBank/DDBJ whole genome shotgun (WGS) entry which is preliminary data.</text>
</comment>
<evidence type="ECO:0000313" key="5">
    <source>
        <dbReference type="Proteomes" id="UP000467700"/>
    </source>
</evidence>
<feature type="compositionally biased region" description="Polar residues" evidence="2">
    <location>
        <begin position="1"/>
        <end position="23"/>
    </location>
</feature>
<keyword evidence="1" id="KW-0863">Zinc-finger</keyword>
<dbReference type="OrthoDB" id="6105938at2759"/>
<protein>
    <recommendedName>
        <fullName evidence="3">RING-type domain-containing protein</fullName>
    </recommendedName>
</protein>
<keyword evidence="1" id="KW-0479">Metal-binding</keyword>
<dbReference type="Proteomes" id="UP000467700">
    <property type="component" value="Unassembled WGS sequence"/>
</dbReference>
<feature type="region of interest" description="Disordered" evidence="2">
    <location>
        <begin position="353"/>
        <end position="383"/>
    </location>
</feature>
<gene>
    <name evidence="4" type="ORF">AAE3_LOCUS8421</name>
</gene>
<keyword evidence="1" id="KW-0862">Zinc</keyword>
<proteinExistence type="predicted"/>
<feature type="compositionally biased region" description="Acidic residues" evidence="2">
    <location>
        <begin position="615"/>
        <end position="628"/>
    </location>
</feature>
<evidence type="ECO:0000256" key="2">
    <source>
        <dbReference type="SAM" id="MobiDB-lite"/>
    </source>
</evidence>
<feature type="compositionally biased region" description="Basic residues" evidence="2">
    <location>
        <begin position="55"/>
        <end position="67"/>
    </location>
</feature>
<evidence type="ECO:0000313" key="4">
    <source>
        <dbReference type="EMBL" id="CAA7266222.1"/>
    </source>
</evidence>
<feature type="compositionally biased region" description="Basic and acidic residues" evidence="2">
    <location>
        <begin position="34"/>
        <end position="45"/>
    </location>
</feature>
<feature type="domain" description="RING-type" evidence="3">
    <location>
        <begin position="210"/>
        <end position="290"/>
    </location>
</feature>
<reference evidence="4 5" key="1">
    <citation type="submission" date="2020-01" db="EMBL/GenBank/DDBJ databases">
        <authorList>
            <person name="Gupta K D."/>
        </authorList>
    </citation>
    <scope>NUCLEOTIDE SEQUENCE [LARGE SCALE GENOMIC DNA]</scope>
</reference>
<evidence type="ECO:0000259" key="3">
    <source>
        <dbReference type="PROSITE" id="PS50089"/>
    </source>
</evidence>
<evidence type="ECO:0000256" key="1">
    <source>
        <dbReference type="PROSITE-ProRule" id="PRU00175"/>
    </source>
</evidence>
<organism evidence="4 5">
    <name type="scientific">Cyclocybe aegerita</name>
    <name type="common">Black poplar mushroom</name>
    <name type="synonym">Agrocybe aegerita</name>
    <dbReference type="NCBI Taxonomy" id="1973307"/>
    <lineage>
        <taxon>Eukaryota</taxon>
        <taxon>Fungi</taxon>
        <taxon>Dikarya</taxon>
        <taxon>Basidiomycota</taxon>
        <taxon>Agaricomycotina</taxon>
        <taxon>Agaricomycetes</taxon>
        <taxon>Agaricomycetidae</taxon>
        <taxon>Agaricales</taxon>
        <taxon>Agaricineae</taxon>
        <taxon>Bolbitiaceae</taxon>
        <taxon>Cyclocybe</taxon>
    </lineage>
</organism>
<dbReference type="Gene3D" id="3.30.40.10">
    <property type="entry name" value="Zinc/RING finger domain, C3HC4 (zinc finger)"/>
    <property type="match status" value="1"/>
</dbReference>
<feature type="compositionally biased region" description="Low complexity" evidence="2">
    <location>
        <begin position="151"/>
        <end position="169"/>
    </location>
</feature>
<feature type="compositionally biased region" description="Polar residues" evidence="2">
    <location>
        <begin position="76"/>
        <end position="102"/>
    </location>
</feature>
<feature type="region of interest" description="Disordered" evidence="2">
    <location>
        <begin position="544"/>
        <end position="690"/>
    </location>
</feature>
<dbReference type="SUPFAM" id="SSF57850">
    <property type="entry name" value="RING/U-box"/>
    <property type="match status" value="1"/>
</dbReference>
<name>A0A8S0X3S2_CYCAE</name>
<dbReference type="EMBL" id="CACVBS010000053">
    <property type="protein sequence ID" value="CAA7266222.1"/>
    <property type="molecule type" value="Genomic_DNA"/>
</dbReference>
<feature type="compositionally biased region" description="Acidic residues" evidence="2">
    <location>
        <begin position="546"/>
        <end position="557"/>
    </location>
</feature>
<accession>A0A8S0X3S2</accession>